<dbReference type="PANTHER" id="PTHR10037">
    <property type="entry name" value="VOLTAGE-GATED CATION CHANNEL CALCIUM AND SODIUM"/>
    <property type="match status" value="1"/>
</dbReference>
<dbReference type="GO" id="GO:0005509">
    <property type="term" value="F:calcium ion binding"/>
    <property type="evidence" value="ECO:0007669"/>
    <property type="project" value="InterPro"/>
</dbReference>
<dbReference type="SUPFAM" id="SSF47473">
    <property type="entry name" value="EF-hand"/>
    <property type="match status" value="1"/>
</dbReference>
<feature type="transmembrane region" description="Helical" evidence="7">
    <location>
        <begin position="334"/>
        <end position="353"/>
    </location>
</feature>
<keyword evidence="4 7" id="KW-1133">Transmembrane helix</keyword>
<feature type="coiled-coil region" evidence="6">
    <location>
        <begin position="17"/>
        <end position="44"/>
    </location>
</feature>
<keyword evidence="5 7" id="KW-0472">Membrane</keyword>
<comment type="caution">
    <text evidence="9">The sequence shown here is derived from an EMBL/GenBank/DDBJ whole genome shotgun (WGS) entry which is preliminary data.</text>
</comment>
<dbReference type="AlphaFoldDB" id="A0A1Q9DGW9"/>
<dbReference type="Gene3D" id="1.10.238.10">
    <property type="entry name" value="EF-hand"/>
    <property type="match status" value="1"/>
</dbReference>
<dbReference type="InterPro" id="IPR018247">
    <property type="entry name" value="EF_Hand_1_Ca_BS"/>
</dbReference>
<keyword evidence="10" id="KW-1185">Reference proteome</keyword>
<dbReference type="InterPro" id="IPR027359">
    <property type="entry name" value="Volt_channel_dom_sf"/>
</dbReference>
<evidence type="ECO:0000256" key="1">
    <source>
        <dbReference type="ARBA" id="ARBA00004141"/>
    </source>
</evidence>
<feature type="transmembrane region" description="Helical" evidence="7">
    <location>
        <begin position="359"/>
        <end position="384"/>
    </location>
</feature>
<dbReference type="PROSITE" id="PS00018">
    <property type="entry name" value="EF_HAND_1"/>
    <property type="match status" value="2"/>
</dbReference>
<dbReference type="Gene3D" id="1.20.120.350">
    <property type="entry name" value="Voltage-gated potassium channels. Chain C"/>
    <property type="match status" value="1"/>
</dbReference>
<dbReference type="InterPro" id="IPR002048">
    <property type="entry name" value="EF_hand_dom"/>
</dbReference>
<feature type="transmembrane region" description="Helical" evidence="7">
    <location>
        <begin position="274"/>
        <end position="304"/>
    </location>
</feature>
<dbReference type="SMART" id="SM00054">
    <property type="entry name" value="EFh"/>
    <property type="match status" value="2"/>
</dbReference>
<dbReference type="CDD" id="cd00051">
    <property type="entry name" value="EFh"/>
    <property type="match status" value="1"/>
</dbReference>
<evidence type="ECO:0000256" key="7">
    <source>
        <dbReference type="SAM" id="Phobius"/>
    </source>
</evidence>
<keyword evidence="2 7" id="KW-0812">Transmembrane</keyword>
<dbReference type="PROSITE" id="PS50222">
    <property type="entry name" value="EF_HAND_2"/>
    <property type="match status" value="2"/>
</dbReference>
<proteinExistence type="predicted"/>
<feature type="domain" description="EF-hand" evidence="8">
    <location>
        <begin position="477"/>
        <end position="512"/>
    </location>
</feature>
<evidence type="ECO:0000256" key="3">
    <source>
        <dbReference type="ARBA" id="ARBA00022837"/>
    </source>
</evidence>
<gene>
    <name evidence="9" type="primary">Cacna1h</name>
    <name evidence="9" type="ORF">AK812_SmicGene23569</name>
</gene>
<evidence type="ECO:0000256" key="4">
    <source>
        <dbReference type="ARBA" id="ARBA00022989"/>
    </source>
</evidence>
<evidence type="ECO:0000313" key="10">
    <source>
        <dbReference type="Proteomes" id="UP000186817"/>
    </source>
</evidence>
<feature type="transmembrane region" description="Helical" evidence="7">
    <location>
        <begin position="149"/>
        <end position="167"/>
    </location>
</feature>
<dbReference type="InterPro" id="IPR011992">
    <property type="entry name" value="EF-hand-dom_pair"/>
</dbReference>
<comment type="subcellular location">
    <subcellularLocation>
        <location evidence="1">Membrane</location>
        <topology evidence="1">Multi-pass membrane protein</topology>
    </subcellularLocation>
</comment>
<feature type="domain" description="EF-hand" evidence="8">
    <location>
        <begin position="408"/>
        <end position="443"/>
    </location>
</feature>
<sequence length="558" mass="62586">MTLLKFSVSSEASQASIELLKEQHQQWQRAVEDLLAQVQAAAESEDVRPVTMPQHILYKREASEEVPSMSSQMPHSLAVQKQPSHGLASTATPLNTISRSPGFHVQENSPLKKLVNEVLEAHRTEDPEEPKGLWASLRERSRRIVEAQWFEYVTGAVILLNMITIYVEVDASIQTGESPWPPWVELSFWFLYTVELIFRLLAHGLTNFCNAWFILDAFLVIVGFIALVIIPIVGDDANIGGFEFEKLLVVRGLRLLRLVRALRMMRQFKVMWRLVYSLLTAGQTMLSMTALILLALFIFGCVAVELIRKDQELLDDPETGPVVRKYFNTLPTSILTLLQFVTLDSVAAIYYPLLVVRPLLIIFFAPILVIVSVGLMNLVTAILVESALESAQQEAEAGRQELKNKIKGALPSLLDIFQTLDTDMSGFITRDELDAVPVDILPASVLERFKDIGYKFIHQAFRMASPAISAGYVVNPQEPDRPRTKIEQLDVDGTGTLTLQEFVEGLMNLALLDVPIWTIQSQRMLRSVRTLATKIDQDIQSMKAPGLIKMPLPQSPSL</sequence>
<organism evidence="9 10">
    <name type="scientific">Symbiodinium microadriaticum</name>
    <name type="common">Dinoflagellate</name>
    <name type="synonym">Zooxanthella microadriatica</name>
    <dbReference type="NCBI Taxonomy" id="2951"/>
    <lineage>
        <taxon>Eukaryota</taxon>
        <taxon>Sar</taxon>
        <taxon>Alveolata</taxon>
        <taxon>Dinophyceae</taxon>
        <taxon>Suessiales</taxon>
        <taxon>Symbiodiniaceae</taxon>
        <taxon>Symbiodinium</taxon>
    </lineage>
</organism>
<evidence type="ECO:0000256" key="2">
    <source>
        <dbReference type="ARBA" id="ARBA00022692"/>
    </source>
</evidence>
<evidence type="ECO:0000259" key="8">
    <source>
        <dbReference type="PROSITE" id="PS50222"/>
    </source>
</evidence>
<dbReference type="SUPFAM" id="SSF81324">
    <property type="entry name" value="Voltage-gated potassium channels"/>
    <property type="match status" value="1"/>
</dbReference>
<reference evidence="9 10" key="1">
    <citation type="submission" date="2016-02" db="EMBL/GenBank/DDBJ databases">
        <title>Genome analysis of coral dinoflagellate symbionts highlights evolutionary adaptations to a symbiotic lifestyle.</title>
        <authorList>
            <person name="Aranda M."/>
            <person name="Li Y."/>
            <person name="Liew Y.J."/>
            <person name="Baumgarten S."/>
            <person name="Simakov O."/>
            <person name="Wilson M."/>
            <person name="Piel J."/>
            <person name="Ashoor H."/>
            <person name="Bougouffa S."/>
            <person name="Bajic V.B."/>
            <person name="Ryu T."/>
            <person name="Ravasi T."/>
            <person name="Bayer T."/>
            <person name="Micklem G."/>
            <person name="Kim H."/>
            <person name="Bhak J."/>
            <person name="Lajeunesse T.C."/>
            <person name="Voolstra C.R."/>
        </authorList>
    </citation>
    <scope>NUCLEOTIDE SEQUENCE [LARGE SCALE GENOMIC DNA]</scope>
    <source>
        <strain evidence="9 10">CCMP2467</strain>
    </source>
</reference>
<evidence type="ECO:0000313" key="9">
    <source>
        <dbReference type="EMBL" id="OLP94403.1"/>
    </source>
</evidence>
<dbReference type="Pfam" id="PF13202">
    <property type="entry name" value="EF-hand_5"/>
    <property type="match status" value="1"/>
</dbReference>
<accession>A0A1Q9DGW9</accession>
<feature type="transmembrane region" description="Helical" evidence="7">
    <location>
        <begin position="212"/>
        <end position="234"/>
    </location>
</feature>
<dbReference type="Gene3D" id="1.10.287.70">
    <property type="match status" value="1"/>
</dbReference>
<keyword evidence="3" id="KW-0106">Calcium</keyword>
<dbReference type="Proteomes" id="UP000186817">
    <property type="component" value="Unassembled WGS sequence"/>
</dbReference>
<evidence type="ECO:0000256" key="6">
    <source>
        <dbReference type="SAM" id="Coils"/>
    </source>
</evidence>
<dbReference type="GO" id="GO:0001518">
    <property type="term" value="C:voltage-gated sodium channel complex"/>
    <property type="evidence" value="ECO:0007669"/>
    <property type="project" value="TreeGrafter"/>
</dbReference>
<protein>
    <submittedName>
        <fullName evidence="9">Voltage-dependent T-type calcium channel subunit alpha-1H</fullName>
    </submittedName>
</protein>
<dbReference type="PANTHER" id="PTHR10037:SF62">
    <property type="entry name" value="SODIUM CHANNEL PROTEIN 60E"/>
    <property type="match status" value="1"/>
</dbReference>
<feature type="transmembrane region" description="Helical" evidence="7">
    <location>
        <begin position="187"/>
        <end position="205"/>
    </location>
</feature>
<name>A0A1Q9DGW9_SYMMI</name>
<evidence type="ECO:0000256" key="5">
    <source>
        <dbReference type="ARBA" id="ARBA00023136"/>
    </source>
</evidence>
<dbReference type="Pfam" id="PF00520">
    <property type="entry name" value="Ion_trans"/>
    <property type="match status" value="1"/>
</dbReference>
<dbReference type="EMBL" id="LSRX01000543">
    <property type="protein sequence ID" value="OLP94403.1"/>
    <property type="molecule type" value="Genomic_DNA"/>
</dbReference>
<dbReference type="InterPro" id="IPR043203">
    <property type="entry name" value="VGCC_Ca_Na"/>
</dbReference>
<keyword evidence="6" id="KW-0175">Coiled coil</keyword>
<dbReference type="InterPro" id="IPR005821">
    <property type="entry name" value="Ion_trans_dom"/>
</dbReference>
<dbReference type="GO" id="GO:0005248">
    <property type="term" value="F:voltage-gated sodium channel activity"/>
    <property type="evidence" value="ECO:0007669"/>
    <property type="project" value="TreeGrafter"/>
</dbReference>